<dbReference type="eggNOG" id="KOG4475">
    <property type="taxonomic scope" value="Eukaryota"/>
</dbReference>
<evidence type="ECO:0000313" key="5">
    <source>
        <dbReference type="EMBL" id="ESN93353.1"/>
    </source>
</evidence>
<dbReference type="STRING" id="6412.T1EJA1"/>
<dbReference type="InterPro" id="IPR056861">
    <property type="entry name" value="HMCN1-like_VWA"/>
</dbReference>
<comment type="subcellular location">
    <subcellularLocation>
        <location evidence="1">Secreted</location>
    </subcellularLocation>
</comment>
<dbReference type="RefSeq" id="XP_009028618.1">
    <property type="nucleotide sequence ID" value="XM_009030370.1"/>
</dbReference>
<dbReference type="EMBL" id="AMQM01007465">
    <property type="status" value="NOT_ANNOTATED_CDS"/>
    <property type="molecule type" value="Genomic_DNA"/>
</dbReference>
<dbReference type="HOGENOM" id="CLU_1574619_0_0_1"/>
<evidence type="ECO:0000313" key="7">
    <source>
        <dbReference type="Proteomes" id="UP000015101"/>
    </source>
</evidence>
<evidence type="ECO:0000256" key="3">
    <source>
        <dbReference type="ARBA" id="ARBA00022729"/>
    </source>
</evidence>
<dbReference type="CTD" id="20196651"/>
<dbReference type="InParanoid" id="T1EJA1"/>
<protein>
    <recommendedName>
        <fullName evidence="4">Hemicentin-1-like von Willebrand factor A domain-containing protein</fullName>
    </recommendedName>
</protein>
<evidence type="ECO:0000313" key="6">
    <source>
        <dbReference type="EnsemblMetazoa" id="HelroP143353"/>
    </source>
</evidence>
<organism evidence="6 7">
    <name type="scientific">Helobdella robusta</name>
    <name type="common">Californian leech</name>
    <dbReference type="NCBI Taxonomy" id="6412"/>
    <lineage>
        <taxon>Eukaryota</taxon>
        <taxon>Metazoa</taxon>
        <taxon>Spiralia</taxon>
        <taxon>Lophotrochozoa</taxon>
        <taxon>Annelida</taxon>
        <taxon>Clitellata</taxon>
        <taxon>Hirudinea</taxon>
        <taxon>Rhynchobdellida</taxon>
        <taxon>Glossiphoniidae</taxon>
        <taxon>Helobdella</taxon>
    </lineage>
</organism>
<gene>
    <name evidence="6" type="primary">20196651</name>
    <name evidence="5" type="ORF">HELRODRAFT_143353</name>
</gene>
<evidence type="ECO:0000256" key="1">
    <source>
        <dbReference type="ARBA" id="ARBA00004613"/>
    </source>
</evidence>
<sequence length="171" mass="18633">GSASLAFVFDITGSMSVDLAQAIEGAAKILATTLQQKDKPLHNYILVPFQDPEVGPVTITRDPEKFQSVLRELYVQGGGDCPEMSLSGIKLALEKALPFSFIYVFTDASAKDYHLTDEVLSLIQEKQSQVVFILTGDCGNRTEPGYVAYERIAAASSGQIFRLEKAEVNLV</sequence>
<dbReference type="PANTHER" id="PTHR14905:SF7">
    <property type="entry name" value="VON WILLEBRAND FACTOR A DOMAIN-CONTAINING PROTEIN 7"/>
    <property type="match status" value="1"/>
</dbReference>
<dbReference type="GeneID" id="20196651"/>
<dbReference type="Proteomes" id="UP000015101">
    <property type="component" value="Unassembled WGS sequence"/>
</dbReference>
<reference evidence="5 7" key="2">
    <citation type="journal article" date="2013" name="Nature">
        <title>Insights into bilaterian evolution from three spiralian genomes.</title>
        <authorList>
            <person name="Simakov O."/>
            <person name="Marletaz F."/>
            <person name="Cho S.J."/>
            <person name="Edsinger-Gonzales E."/>
            <person name="Havlak P."/>
            <person name="Hellsten U."/>
            <person name="Kuo D.H."/>
            <person name="Larsson T."/>
            <person name="Lv J."/>
            <person name="Arendt D."/>
            <person name="Savage R."/>
            <person name="Osoegawa K."/>
            <person name="de Jong P."/>
            <person name="Grimwood J."/>
            <person name="Chapman J.A."/>
            <person name="Shapiro H."/>
            <person name="Aerts A."/>
            <person name="Otillar R.P."/>
            <person name="Terry A.Y."/>
            <person name="Boore J.L."/>
            <person name="Grigoriev I.V."/>
            <person name="Lindberg D.R."/>
            <person name="Seaver E.C."/>
            <person name="Weisblat D.A."/>
            <person name="Putnam N.H."/>
            <person name="Rokhsar D.S."/>
        </authorList>
    </citation>
    <scope>NUCLEOTIDE SEQUENCE</scope>
</reference>
<keyword evidence="3" id="KW-0732">Signal</keyword>
<evidence type="ECO:0000259" key="4">
    <source>
        <dbReference type="Pfam" id="PF25106"/>
    </source>
</evidence>
<evidence type="ECO:0000256" key="2">
    <source>
        <dbReference type="ARBA" id="ARBA00022525"/>
    </source>
</evidence>
<dbReference type="Pfam" id="PF25106">
    <property type="entry name" value="VWA_4"/>
    <property type="match status" value="1"/>
</dbReference>
<feature type="domain" description="Hemicentin-1-like von Willebrand factor A" evidence="4">
    <location>
        <begin position="4"/>
        <end position="165"/>
    </location>
</feature>
<dbReference type="InterPro" id="IPR036465">
    <property type="entry name" value="vWFA_dom_sf"/>
</dbReference>
<reference evidence="7" key="1">
    <citation type="submission" date="2012-12" db="EMBL/GenBank/DDBJ databases">
        <authorList>
            <person name="Hellsten U."/>
            <person name="Grimwood J."/>
            <person name="Chapman J.A."/>
            <person name="Shapiro H."/>
            <person name="Aerts A."/>
            <person name="Otillar R.P."/>
            <person name="Terry A.Y."/>
            <person name="Boore J.L."/>
            <person name="Simakov O."/>
            <person name="Marletaz F."/>
            <person name="Cho S.-J."/>
            <person name="Edsinger-Gonzales E."/>
            <person name="Havlak P."/>
            <person name="Kuo D.-H."/>
            <person name="Larsson T."/>
            <person name="Lv J."/>
            <person name="Arendt D."/>
            <person name="Savage R."/>
            <person name="Osoegawa K."/>
            <person name="de Jong P."/>
            <person name="Lindberg D.R."/>
            <person name="Seaver E.C."/>
            <person name="Weisblat D.A."/>
            <person name="Putnam N.H."/>
            <person name="Grigoriev I.V."/>
            <person name="Rokhsar D.S."/>
        </authorList>
    </citation>
    <scope>NUCLEOTIDE SEQUENCE</scope>
</reference>
<dbReference type="Gene3D" id="3.40.50.410">
    <property type="entry name" value="von Willebrand factor, type A domain"/>
    <property type="match status" value="1"/>
</dbReference>
<dbReference type="KEGG" id="hro:HELRODRAFT_143353"/>
<dbReference type="OMA" id="PAHFEQR"/>
<dbReference type="OrthoDB" id="5985519at2759"/>
<dbReference type="PANTHER" id="PTHR14905">
    <property type="entry name" value="NG37"/>
    <property type="match status" value="1"/>
</dbReference>
<keyword evidence="7" id="KW-1185">Reference proteome</keyword>
<dbReference type="EnsemblMetazoa" id="HelroT143353">
    <property type="protein sequence ID" value="HelroP143353"/>
    <property type="gene ID" value="HelroG143353"/>
</dbReference>
<dbReference type="AlphaFoldDB" id="T1EJA1"/>
<dbReference type="SUPFAM" id="SSF53300">
    <property type="entry name" value="vWA-like"/>
    <property type="match status" value="1"/>
</dbReference>
<dbReference type="EMBL" id="KB097620">
    <property type="protein sequence ID" value="ESN93353.1"/>
    <property type="molecule type" value="Genomic_DNA"/>
</dbReference>
<keyword evidence="2" id="KW-0964">Secreted</keyword>
<reference evidence="6" key="3">
    <citation type="submission" date="2015-06" db="UniProtKB">
        <authorList>
            <consortium name="EnsemblMetazoa"/>
        </authorList>
    </citation>
    <scope>IDENTIFICATION</scope>
</reference>
<dbReference type="InterPro" id="IPR052577">
    <property type="entry name" value="VWA7"/>
</dbReference>
<name>T1EJA1_HELRO</name>
<proteinExistence type="predicted"/>
<accession>T1EJA1</accession>
<dbReference type="CDD" id="cd00198">
    <property type="entry name" value="vWFA"/>
    <property type="match status" value="1"/>
</dbReference>